<dbReference type="Proteomes" id="UP001431776">
    <property type="component" value="Unassembled WGS sequence"/>
</dbReference>
<comment type="caution">
    <text evidence="2">The sequence shown here is derived from an EMBL/GenBank/DDBJ whole genome shotgun (WGS) entry which is preliminary data.</text>
</comment>
<dbReference type="Gene3D" id="3.90.25.10">
    <property type="entry name" value="UDP-galactose 4-epimerase, domain 1"/>
    <property type="match status" value="1"/>
</dbReference>
<dbReference type="Pfam" id="PF01370">
    <property type="entry name" value="Epimerase"/>
    <property type="match status" value="1"/>
</dbReference>
<dbReference type="AlphaFoldDB" id="A0AAW6TVA7"/>
<dbReference type="SUPFAM" id="SSF51735">
    <property type="entry name" value="NAD(P)-binding Rossmann-fold domains"/>
    <property type="match status" value="1"/>
</dbReference>
<dbReference type="CDD" id="cd05256">
    <property type="entry name" value="UDP_AE_SDR_e"/>
    <property type="match status" value="1"/>
</dbReference>
<feature type="domain" description="NAD-dependent epimerase/dehydratase" evidence="1">
    <location>
        <begin position="5"/>
        <end position="240"/>
    </location>
</feature>
<evidence type="ECO:0000259" key="1">
    <source>
        <dbReference type="Pfam" id="PF01370"/>
    </source>
</evidence>
<dbReference type="EMBL" id="JASCXX010000001">
    <property type="protein sequence ID" value="MDI6447649.1"/>
    <property type="molecule type" value="Genomic_DNA"/>
</dbReference>
<dbReference type="InterPro" id="IPR001509">
    <property type="entry name" value="Epimerase_deHydtase"/>
</dbReference>
<organism evidence="2 3">
    <name type="scientific">Anaerobaca lacustris</name>
    <dbReference type="NCBI Taxonomy" id="3044600"/>
    <lineage>
        <taxon>Bacteria</taxon>
        <taxon>Pseudomonadati</taxon>
        <taxon>Planctomycetota</taxon>
        <taxon>Phycisphaerae</taxon>
        <taxon>Sedimentisphaerales</taxon>
        <taxon>Anaerobacaceae</taxon>
        <taxon>Anaerobaca</taxon>
    </lineage>
</organism>
<evidence type="ECO:0000313" key="2">
    <source>
        <dbReference type="EMBL" id="MDI6447649.1"/>
    </source>
</evidence>
<name>A0AAW6TVA7_9BACT</name>
<accession>A0AAW6TVA7</accession>
<keyword evidence="3" id="KW-1185">Reference proteome</keyword>
<dbReference type="PRINTS" id="PR01713">
    <property type="entry name" value="NUCEPIMERASE"/>
</dbReference>
<dbReference type="InterPro" id="IPR050177">
    <property type="entry name" value="Lipid_A_modif_metabolic_enz"/>
</dbReference>
<dbReference type="PANTHER" id="PTHR43245:SF13">
    <property type="entry name" value="UDP-D-APIOSE_UDP-D-XYLOSE SYNTHASE 2"/>
    <property type="match status" value="1"/>
</dbReference>
<evidence type="ECO:0000313" key="3">
    <source>
        <dbReference type="Proteomes" id="UP001431776"/>
    </source>
</evidence>
<dbReference type="RefSeq" id="WP_349243059.1">
    <property type="nucleotide sequence ID" value="NZ_JASCXX010000001.1"/>
</dbReference>
<dbReference type="PANTHER" id="PTHR43245">
    <property type="entry name" value="BIFUNCTIONAL POLYMYXIN RESISTANCE PROTEIN ARNA"/>
    <property type="match status" value="1"/>
</dbReference>
<proteinExistence type="predicted"/>
<dbReference type="Gene3D" id="3.40.50.720">
    <property type="entry name" value="NAD(P)-binding Rossmann-like Domain"/>
    <property type="match status" value="1"/>
</dbReference>
<dbReference type="InterPro" id="IPR036291">
    <property type="entry name" value="NAD(P)-bd_dom_sf"/>
</dbReference>
<protein>
    <submittedName>
        <fullName evidence="2">SDR family oxidoreductase</fullName>
    </submittedName>
</protein>
<reference evidence="2" key="1">
    <citation type="submission" date="2023-05" db="EMBL/GenBank/DDBJ databases">
        <title>Anaerotaeda fermentans gen. nov., sp. nov., a novel anaerobic planctomycete of the new family within the order Sedimentisphaerales isolated from Taman Peninsula, Russia.</title>
        <authorList>
            <person name="Khomyakova M.A."/>
            <person name="Merkel A.Y."/>
            <person name="Slobodkin A.I."/>
        </authorList>
    </citation>
    <scope>NUCLEOTIDE SEQUENCE</scope>
    <source>
        <strain evidence="2">M17dextr</strain>
    </source>
</reference>
<sequence>MEKFLVTGGAGFIGSNICRRLVAEGCFVRVVDNLLTGKRSNLDGVIDKIDFVEGDMGDEAVARDVVRDVDVVLHEGALPSVPRSVDEPELTHKHCVDATFTLLMAARDAGVKRFVYAASSSAYGDTPTLPKVETMATSPLSPYAVGKLVGEYYCSVFAKVFGLETISLRYFNVFGPYQDPTSQYAAAIPAFVTSILRDEPPTIYGDGEQSRDFTYIDNVVQANLCAARAEKTNGEVVNVACAEKITVNEIIAMINEMVGKNVVPIYAPARLGDVKHSLADITAARELIGFEPVVLFREGLQKAIAWYRDNLM</sequence>
<gene>
    <name evidence="2" type="ORF">QJ522_01230</name>
</gene>